<organism evidence="1 2">
    <name type="scientific">Araneus ventricosus</name>
    <name type="common">Orbweaver spider</name>
    <name type="synonym">Epeira ventricosa</name>
    <dbReference type="NCBI Taxonomy" id="182803"/>
    <lineage>
        <taxon>Eukaryota</taxon>
        <taxon>Metazoa</taxon>
        <taxon>Ecdysozoa</taxon>
        <taxon>Arthropoda</taxon>
        <taxon>Chelicerata</taxon>
        <taxon>Arachnida</taxon>
        <taxon>Araneae</taxon>
        <taxon>Araneomorphae</taxon>
        <taxon>Entelegynae</taxon>
        <taxon>Araneoidea</taxon>
        <taxon>Araneidae</taxon>
        <taxon>Araneus</taxon>
    </lineage>
</organism>
<evidence type="ECO:0000313" key="1">
    <source>
        <dbReference type="EMBL" id="GBL87271.1"/>
    </source>
</evidence>
<protein>
    <submittedName>
        <fullName evidence="1">Uncharacterized protein</fullName>
    </submittedName>
</protein>
<name>A0A4Y2B4I4_ARAVE</name>
<proteinExistence type="predicted"/>
<keyword evidence="2" id="KW-1185">Reference proteome</keyword>
<accession>A0A4Y2B4I4</accession>
<dbReference type="EMBL" id="BGPR01000052">
    <property type="protein sequence ID" value="GBL87271.1"/>
    <property type="molecule type" value="Genomic_DNA"/>
</dbReference>
<sequence length="112" mass="12819">MALRRADRMQKNFVRGKNLKVQIQFQADDPSVGILLSCRGQMGRSRFRDQRVPYSKPDFNKDPSLMLAWSVLNLTLSAKRRSAIVDGSLKRATASSIVFIIRPRLKNTRSIR</sequence>
<comment type="caution">
    <text evidence="1">The sequence shown here is derived from an EMBL/GenBank/DDBJ whole genome shotgun (WGS) entry which is preliminary data.</text>
</comment>
<dbReference type="Proteomes" id="UP000499080">
    <property type="component" value="Unassembled WGS sequence"/>
</dbReference>
<evidence type="ECO:0000313" key="2">
    <source>
        <dbReference type="Proteomes" id="UP000499080"/>
    </source>
</evidence>
<dbReference type="AlphaFoldDB" id="A0A4Y2B4I4"/>
<dbReference type="OrthoDB" id="8062037at2759"/>
<gene>
    <name evidence="1" type="ORF">AVEN_270536_1</name>
</gene>
<reference evidence="1 2" key="1">
    <citation type="journal article" date="2019" name="Sci. Rep.">
        <title>Orb-weaving spider Araneus ventricosus genome elucidates the spidroin gene catalogue.</title>
        <authorList>
            <person name="Kono N."/>
            <person name="Nakamura H."/>
            <person name="Ohtoshi R."/>
            <person name="Moran D.A.P."/>
            <person name="Shinohara A."/>
            <person name="Yoshida Y."/>
            <person name="Fujiwara M."/>
            <person name="Mori M."/>
            <person name="Tomita M."/>
            <person name="Arakawa K."/>
        </authorList>
    </citation>
    <scope>NUCLEOTIDE SEQUENCE [LARGE SCALE GENOMIC DNA]</scope>
</reference>